<dbReference type="Pfam" id="PF25372">
    <property type="entry name" value="DUF7885"/>
    <property type="match status" value="1"/>
</dbReference>
<evidence type="ECO:0000313" key="3">
    <source>
        <dbReference type="EMBL" id="KAK6782275.1"/>
    </source>
</evidence>
<comment type="caution">
    <text evidence="3">The sequence shown here is derived from an EMBL/GenBank/DDBJ whole genome shotgun (WGS) entry which is preliminary data.</text>
</comment>
<dbReference type="SMART" id="SM00367">
    <property type="entry name" value="LRR_CC"/>
    <property type="match status" value="8"/>
</dbReference>
<proteinExistence type="predicted"/>
<name>A0AAN8Y774_SOLBU</name>
<dbReference type="AlphaFoldDB" id="A0AAN8Y774"/>
<accession>A0AAN8Y774</accession>
<feature type="domain" description="F-box/LRR-repeat protein 15-like leucin rich repeat" evidence="2">
    <location>
        <begin position="974"/>
        <end position="1109"/>
    </location>
</feature>
<dbReference type="PANTHER" id="PTHR13318:SF101">
    <property type="entry name" value="F-BOX_LRR PROTEIN"/>
    <property type="match status" value="1"/>
</dbReference>
<dbReference type="Gene3D" id="3.80.10.10">
    <property type="entry name" value="Ribonuclease Inhibitor"/>
    <property type="match status" value="3"/>
</dbReference>
<keyword evidence="4" id="KW-1185">Reference proteome</keyword>
<gene>
    <name evidence="3" type="ORF">RDI58_020071</name>
</gene>
<dbReference type="GO" id="GO:0019005">
    <property type="term" value="C:SCF ubiquitin ligase complex"/>
    <property type="evidence" value="ECO:0007669"/>
    <property type="project" value="TreeGrafter"/>
</dbReference>
<sequence length="1153" mass="127550">MEPLDRNQRNGEGLNLRDRIGMDPLSRNQGNGEGFNLNEEIGMEPLRRNQRNGEVLNLGEGIGMELRSRNQRNGEVLNLSQGIRMEPWSMNQRNGEGLNLSEGIGMDPWSRNLSDGTGMEPWSMNQINGEGLKLIEGIQMGPWNMNQRNGVGLNLSEGIGAEPWSRNQRNGEDLNLNEGIEMEPWSMSQRNGEGLNLSNGIGMEPWSMNQRNEEGLNLSEGIGIEPWSMNQRNGAGLNLSEGIGMEPWGRNQRNGEGLNLNEWISMSQSLNLSEGIGMEPWSMNQRNGECLNLSEGIGMEPWSMNQRNGECLNLIGEIGMESCSMNQRNGEGLNLSEGIGIESWSMNQRNGEGLNLSEGIGIEPWSMNQRNGEGLNLSEGIGMKRVSEGVEDDSVVKKVRFYDEIFGSLKYTDENVALEKVKDEHLKNKSQVMVFEKLDKSIGHVGKMDILKGGGIKNGAVCAGEFIVGCHEGGLLRVPEECHNAIQMSNWNLGNANGGSELDFDFNIPVLEAADGGTLVGLMKYTHRTVELNEIRSGVSDRWDERVNKGKMEQIEEIIPYVARNCNLELGVMNKDHDIGGSSPLGGEERYTREEKGKAKVDNSLLALTTLPMQLDLQHSKQQHEAISTVPQLGSIQRIQSVDVLPIENVELRKNLNGEHALRQKNALRERAIHFARYDAPREGSSSQETKLPTLETIKDLGNTPNLASTALKWIRERIPKRKDEKVVRWEASQHPENKKFSCVFPSLLELSLKTLAENAEAIVSLKGIPDILRGRLTEILCNSRKMSTHMLDLLVQGSPTQIRIKDCSWLTEEQFCNSFRDFDRRNLMVLQLDLCGQPTLDHVLGTTIATASNSLPNLAILSLRGACRMSDRALEILVTSAPSLQSIDLSQCSLLTHASIGITANSLGSILKELCIDDCQSIDAIHILPSLEKMEHLELLSVAGIHSVCDQFVSELLTARGQNIKELDISRCPNLTDQSLKFIGDACANLHSLNISKLNELTDVGLQFLANGCRSIRKLIFCRNNFSDEGIAAFLEASGACLEELSLNNCSKVSTSTALSLAKLSRKLLHLDLSWCRRISDNELGLIVDSCLSLKLLKLFGCSQITDVFKNGHSNTVVQIIGLGMTQIFDVSRFDGVEALLKYSPVAMSSNS</sequence>
<dbReference type="Proteomes" id="UP001371456">
    <property type="component" value="Unassembled WGS sequence"/>
</dbReference>
<evidence type="ECO:0000256" key="1">
    <source>
        <dbReference type="SAM" id="MobiDB-lite"/>
    </source>
</evidence>
<protein>
    <recommendedName>
        <fullName evidence="2">F-box/LRR-repeat protein 15-like leucin rich repeat domain-containing protein</fullName>
    </recommendedName>
</protein>
<evidence type="ECO:0000259" key="2">
    <source>
        <dbReference type="Pfam" id="PF25372"/>
    </source>
</evidence>
<dbReference type="InterPro" id="IPR006553">
    <property type="entry name" value="Leu-rich_rpt_Cys-con_subtyp"/>
</dbReference>
<dbReference type="InterPro" id="IPR032675">
    <property type="entry name" value="LRR_dom_sf"/>
</dbReference>
<dbReference type="PANTHER" id="PTHR13318">
    <property type="entry name" value="PARTNER OF PAIRED, ISOFORM B-RELATED"/>
    <property type="match status" value="1"/>
</dbReference>
<feature type="region of interest" description="Disordered" evidence="1">
    <location>
        <begin position="1"/>
        <end position="34"/>
    </location>
</feature>
<dbReference type="EMBL" id="JBANQN010000008">
    <property type="protein sequence ID" value="KAK6782275.1"/>
    <property type="molecule type" value="Genomic_DNA"/>
</dbReference>
<feature type="compositionally biased region" description="Basic and acidic residues" evidence="1">
    <location>
        <begin position="1"/>
        <end position="21"/>
    </location>
</feature>
<dbReference type="InterPro" id="IPR057207">
    <property type="entry name" value="FBXL15_LRR"/>
</dbReference>
<reference evidence="3 4" key="1">
    <citation type="submission" date="2024-02" db="EMBL/GenBank/DDBJ databases">
        <title>de novo genome assembly of Solanum bulbocastanum strain 11H21.</title>
        <authorList>
            <person name="Hosaka A.J."/>
        </authorList>
    </citation>
    <scope>NUCLEOTIDE SEQUENCE [LARGE SCALE GENOMIC DNA]</scope>
    <source>
        <tissue evidence="3">Young leaves</tissue>
    </source>
</reference>
<dbReference type="SUPFAM" id="SSF52047">
    <property type="entry name" value="RNI-like"/>
    <property type="match status" value="1"/>
</dbReference>
<organism evidence="3 4">
    <name type="scientific">Solanum bulbocastanum</name>
    <name type="common">Wild potato</name>
    <dbReference type="NCBI Taxonomy" id="147425"/>
    <lineage>
        <taxon>Eukaryota</taxon>
        <taxon>Viridiplantae</taxon>
        <taxon>Streptophyta</taxon>
        <taxon>Embryophyta</taxon>
        <taxon>Tracheophyta</taxon>
        <taxon>Spermatophyta</taxon>
        <taxon>Magnoliopsida</taxon>
        <taxon>eudicotyledons</taxon>
        <taxon>Gunneridae</taxon>
        <taxon>Pentapetalae</taxon>
        <taxon>asterids</taxon>
        <taxon>lamiids</taxon>
        <taxon>Solanales</taxon>
        <taxon>Solanaceae</taxon>
        <taxon>Solanoideae</taxon>
        <taxon>Solaneae</taxon>
        <taxon>Solanum</taxon>
    </lineage>
</organism>
<dbReference type="GO" id="GO:0031146">
    <property type="term" value="P:SCF-dependent proteasomal ubiquitin-dependent protein catabolic process"/>
    <property type="evidence" value="ECO:0007669"/>
    <property type="project" value="TreeGrafter"/>
</dbReference>
<evidence type="ECO:0000313" key="4">
    <source>
        <dbReference type="Proteomes" id="UP001371456"/>
    </source>
</evidence>